<dbReference type="RefSeq" id="WP_072765013.1">
    <property type="nucleotide sequence ID" value="NZ_FQYX01000020.1"/>
</dbReference>
<dbReference type="InterPro" id="IPR045444">
    <property type="entry name" value="DUF6503"/>
</dbReference>
<accession>A0A1M6J1I5</accession>
<proteinExistence type="predicted"/>
<reference evidence="1 2" key="1">
    <citation type="submission" date="2016-11" db="EMBL/GenBank/DDBJ databases">
        <authorList>
            <person name="Jaros S."/>
            <person name="Januszkiewicz K."/>
            <person name="Wedrychowicz H."/>
        </authorList>
    </citation>
    <scope>NUCLEOTIDE SEQUENCE [LARGE SCALE GENOMIC DNA]</scope>
    <source>
        <strain evidence="1 2">CGMCC 1.8863</strain>
    </source>
</reference>
<dbReference type="EMBL" id="FQYX01000020">
    <property type="protein sequence ID" value="SHJ40555.1"/>
    <property type="molecule type" value="Genomic_DNA"/>
</dbReference>
<protein>
    <submittedName>
        <fullName evidence="1">Uncharacterized protein</fullName>
    </submittedName>
</protein>
<dbReference type="STRING" id="558155.SAMN04487911_12014"/>
<sequence length="266" mass="30710">MKCVMLTLLLVGIMGCKGEGKDVTKNKINQSKEQQQSVMFQYPPMLAKVFEAHGGMATWKRKKSMVFQLGEEVHTLNLSSRMDRVDGPGYSMGFNGNKVWLFDEGNNYKGDAVFYHNLMSYFYSMPFILGDKGIVYEKTEDLVFKGVSYPGFRIGFHAGVGITPKDEYYIHYDPKTFKMAWLGYTVSYRSGERSDNVKWIGYHHWMEVDGVLMPKELIWYEYEGRTLKEPKTPLVFKNVVLSEEAKPILFFEKPERAVYVSGKNQQ</sequence>
<name>A0A1M6J1I5_9FLAO</name>
<dbReference type="Proteomes" id="UP000184231">
    <property type="component" value="Unassembled WGS sequence"/>
</dbReference>
<keyword evidence="2" id="KW-1185">Reference proteome</keyword>
<evidence type="ECO:0000313" key="1">
    <source>
        <dbReference type="EMBL" id="SHJ40555.1"/>
    </source>
</evidence>
<dbReference type="OrthoDB" id="282859at2"/>
<dbReference type="Pfam" id="PF20113">
    <property type="entry name" value="DUF6503"/>
    <property type="match status" value="1"/>
</dbReference>
<organism evidence="1 2">
    <name type="scientific">Arenibacter nanhaiticus</name>
    <dbReference type="NCBI Taxonomy" id="558155"/>
    <lineage>
        <taxon>Bacteria</taxon>
        <taxon>Pseudomonadati</taxon>
        <taxon>Bacteroidota</taxon>
        <taxon>Flavobacteriia</taxon>
        <taxon>Flavobacteriales</taxon>
        <taxon>Flavobacteriaceae</taxon>
        <taxon>Arenibacter</taxon>
    </lineage>
</organism>
<dbReference type="AlphaFoldDB" id="A0A1M6J1I5"/>
<gene>
    <name evidence="1" type="ORF">SAMN04487911_12014</name>
</gene>
<dbReference type="PROSITE" id="PS51257">
    <property type="entry name" value="PROKAR_LIPOPROTEIN"/>
    <property type="match status" value="1"/>
</dbReference>
<evidence type="ECO:0000313" key="2">
    <source>
        <dbReference type="Proteomes" id="UP000184231"/>
    </source>
</evidence>